<dbReference type="EMBL" id="CAKJVE010000004">
    <property type="protein sequence ID" value="CAG9707193.1"/>
    <property type="molecule type" value="Genomic_DNA"/>
</dbReference>
<proteinExistence type="predicted"/>
<dbReference type="Proteomes" id="UP000789738">
    <property type="component" value="Unassembled WGS sequence"/>
</dbReference>
<protein>
    <submittedName>
        <fullName evidence="1">Uncharacterized protein</fullName>
    </submittedName>
</protein>
<dbReference type="AlphaFoldDB" id="A0AA86MP93"/>
<dbReference type="EMBL" id="CAMTCP010000234">
    <property type="protein sequence ID" value="CAI3612835.1"/>
    <property type="molecule type" value="Genomic_DNA"/>
</dbReference>
<comment type="caution">
    <text evidence="1">The sequence shown here is derived from an EMBL/GenBank/DDBJ whole genome shotgun (WGS) entry which is preliminary data.</text>
</comment>
<organism evidence="1 3">
    <name type="scientific">Clostridium neonatale</name>
    <dbReference type="NCBI Taxonomy" id="137838"/>
    <lineage>
        <taxon>Bacteria</taxon>
        <taxon>Bacillati</taxon>
        <taxon>Bacillota</taxon>
        <taxon>Clostridia</taxon>
        <taxon>Eubacteriales</taxon>
        <taxon>Clostridiaceae</taxon>
        <taxon>Clostridium</taxon>
    </lineage>
</organism>
<reference evidence="1" key="1">
    <citation type="submission" date="2021-10" db="EMBL/GenBank/DDBJ databases">
        <authorList>
            <person name="Mesa V."/>
        </authorList>
    </citation>
    <scope>NUCLEOTIDE SEQUENCE</scope>
    <source>
        <strain evidence="1">CC3_PB</strain>
    </source>
</reference>
<evidence type="ECO:0000313" key="3">
    <source>
        <dbReference type="Proteomes" id="UP000789738"/>
    </source>
</evidence>
<reference evidence="2" key="2">
    <citation type="submission" date="2022-10" db="EMBL/GenBank/DDBJ databases">
        <authorList>
            <person name="Aires J."/>
            <person name="Mesa V."/>
        </authorList>
    </citation>
    <scope>NUCLEOTIDE SEQUENCE</scope>
    <source>
        <strain evidence="2">Clostridium neonatale JD116</strain>
    </source>
</reference>
<dbReference type="Proteomes" id="UP001189143">
    <property type="component" value="Unassembled WGS sequence"/>
</dbReference>
<name>A0AA86MP93_9CLOT</name>
<sequence length="40" mass="5127">MEDSQYYCFYAKKFINKKRHHNKYMYRLILITHNFIKQVL</sequence>
<gene>
    <name evidence="2" type="ORF">CNEO2_370049</name>
    <name evidence="1" type="ORF">CNEO_42889</name>
</gene>
<evidence type="ECO:0000313" key="1">
    <source>
        <dbReference type="EMBL" id="CAG9707193.1"/>
    </source>
</evidence>
<evidence type="ECO:0000313" key="2">
    <source>
        <dbReference type="EMBL" id="CAI3612835.1"/>
    </source>
</evidence>
<accession>A0AA86MP93</accession>